<reference evidence="1 2" key="1">
    <citation type="journal article" date="2024" name="BMC Genomics">
        <title>De novo assembly and annotation of Popillia japonica's genome with initial clues to its potential as an invasive pest.</title>
        <authorList>
            <person name="Cucini C."/>
            <person name="Boschi S."/>
            <person name="Funari R."/>
            <person name="Cardaioli E."/>
            <person name="Iannotti N."/>
            <person name="Marturano G."/>
            <person name="Paoli F."/>
            <person name="Bruttini M."/>
            <person name="Carapelli A."/>
            <person name="Frati F."/>
            <person name="Nardi F."/>
        </authorList>
    </citation>
    <scope>NUCLEOTIDE SEQUENCE [LARGE SCALE GENOMIC DNA]</scope>
    <source>
        <strain evidence="1">DMR45628</strain>
    </source>
</reference>
<dbReference type="Proteomes" id="UP001458880">
    <property type="component" value="Unassembled WGS sequence"/>
</dbReference>
<gene>
    <name evidence="1" type="ORF">QE152_g6712</name>
</gene>
<sequence length="162" mass="18490">MTGSNCSTILKISLRDIRRDPTAYEIGVTKNDSKYLGTGNPNENYSRGEHSTRNSDEITLNTNDISAIIGSDCLKKIYEYIAKGKVDSTEIYGNTFLLQEDFEEIPFQTSQVETLERIYGNTFLLQEDFEEIPFQTSQVETLERENNLQDCQDVEISDSYLT</sequence>
<dbReference type="EMBL" id="JASPKY010000046">
    <property type="protein sequence ID" value="KAK9745697.1"/>
    <property type="molecule type" value="Genomic_DNA"/>
</dbReference>
<name>A0AAW1MJC0_POPJA</name>
<dbReference type="AlphaFoldDB" id="A0AAW1MJC0"/>
<evidence type="ECO:0000313" key="1">
    <source>
        <dbReference type="EMBL" id="KAK9745697.1"/>
    </source>
</evidence>
<comment type="caution">
    <text evidence="1">The sequence shown here is derived from an EMBL/GenBank/DDBJ whole genome shotgun (WGS) entry which is preliminary data.</text>
</comment>
<organism evidence="1 2">
    <name type="scientific">Popillia japonica</name>
    <name type="common">Japanese beetle</name>
    <dbReference type="NCBI Taxonomy" id="7064"/>
    <lineage>
        <taxon>Eukaryota</taxon>
        <taxon>Metazoa</taxon>
        <taxon>Ecdysozoa</taxon>
        <taxon>Arthropoda</taxon>
        <taxon>Hexapoda</taxon>
        <taxon>Insecta</taxon>
        <taxon>Pterygota</taxon>
        <taxon>Neoptera</taxon>
        <taxon>Endopterygota</taxon>
        <taxon>Coleoptera</taxon>
        <taxon>Polyphaga</taxon>
        <taxon>Scarabaeiformia</taxon>
        <taxon>Scarabaeidae</taxon>
        <taxon>Rutelinae</taxon>
        <taxon>Popillia</taxon>
    </lineage>
</organism>
<keyword evidence="2" id="KW-1185">Reference proteome</keyword>
<protein>
    <submittedName>
        <fullName evidence="1">Uncharacterized protein</fullName>
    </submittedName>
</protein>
<accession>A0AAW1MJC0</accession>
<proteinExistence type="predicted"/>
<evidence type="ECO:0000313" key="2">
    <source>
        <dbReference type="Proteomes" id="UP001458880"/>
    </source>
</evidence>